<proteinExistence type="predicted"/>
<keyword evidence="2" id="KW-1185">Reference proteome</keyword>
<evidence type="ECO:0000313" key="2">
    <source>
        <dbReference type="Proteomes" id="UP001140096"/>
    </source>
</evidence>
<comment type="caution">
    <text evidence="1">The sequence shown here is derived from an EMBL/GenBank/DDBJ whole genome shotgun (WGS) entry which is preliminary data.</text>
</comment>
<protein>
    <submittedName>
        <fullName evidence="1">Uncharacterized protein</fullName>
    </submittedName>
</protein>
<dbReference type="Proteomes" id="UP001140096">
    <property type="component" value="Unassembled WGS sequence"/>
</dbReference>
<dbReference type="EMBL" id="JANBUP010001286">
    <property type="protein sequence ID" value="KAJ2806803.1"/>
    <property type="molecule type" value="Genomic_DNA"/>
</dbReference>
<name>A0ACC1LEG7_9FUNG</name>
<sequence>MNDPASSSRDKYEALVRAANKHQILLRDASSGNGIDRHILGLRMAYHRLQPLPSETPLTAAEKTAIEEFFNDPILAKSTTFQLSTSGLFPAYYLSHTGFGCVVAERGYGINYIIEPKRIKFGTEGKTFEVGKGTDVERFEMTLRRILAELKAICEESNDISAGDSSRL</sequence>
<reference evidence="1" key="1">
    <citation type="submission" date="2022-07" db="EMBL/GenBank/DDBJ databases">
        <title>Phylogenomic reconstructions and comparative analyses of Kickxellomycotina fungi.</title>
        <authorList>
            <person name="Reynolds N.K."/>
            <person name="Stajich J.E."/>
            <person name="Barry K."/>
            <person name="Grigoriev I.V."/>
            <person name="Crous P."/>
            <person name="Smith M.E."/>
        </authorList>
    </citation>
    <scope>NUCLEOTIDE SEQUENCE</scope>
    <source>
        <strain evidence="1">CBS 102833</strain>
    </source>
</reference>
<gene>
    <name evidence="1" type="ORF">H4S07_003718</name>
</gene>
<accession>A0ACC1LEG7</accession>
<organism evidence="1 2">
    <name type="scientific">Coemansia furcata</name>
    <dbReference type="NCBI Taxonomy" id="417177"/>
    <lineage>
        <taxon>Eukaryota</taxon>
        <taxon>Fungi</taxon>
        <taxon>Fungi incertae sedis</taxon>
        <taxon>Zoopagomycota</taxon>
        <taxon>Kickxellomycotina</taxon>
        <taxon>Kickxellomycetes</taxon>
        <taxon>Kickxellales</taxon>
        <taxon>Kickxellaceae</taxon>
        <taxon>Coemansia</taxon>
    </lineage>
</organism>
<evidence type="ECO:0000313" key="1">
    <source>
        <dbReference type="EMBL" id="KAJ2806803.1"/>
    </source>
</evidence>